<accession>A0A2G6E1S1</accession>
<evidence type="ECO:0000313" key="8">
    <source>
        <dbReference type="EMBL" id="PID56014.1"/>
    </source>
</evidence>
<dbReference type="Proteomes" id="UP000229740">
    <property type="component" value="Unassembled WGS sequence"/>
</dbReference>
<dbReference type="GO" id="GO:0060169">
    <property type="term" value="P:negative regulation of adenosine receptor signaling pathway"/>
    <property type="evidence" value="ECO:0007669"/>
    <property type="project" value="TreeGrafter"/>
</dbReference>
<evidence type="ECO:0000256" key="4">
    <source>
        <dbReference type="ARBA" id="ARBA00022723"/>
    </source>
</evidence>
<dbReference type="PANTHER" id="PTHR11409">
    <property type="entry name" value="ADENOSINE DEAMINASE"/>
    <property type="match status" value="1"/>
</dbReference>
<dbReference type="EC" id="3.5.4.4" evidence="3"/>
<comment type="similarity">
    <text evidence="2">Belongs to the metallo-dependent hydrolases superfamily. Adenosine and AMP deaminases family.</text>
</comment>
<dbReference type="GO" id="GO:0046103">
    <property type="term" value="P:inosine biosynthetic process"/>
    <property type="evidence" value="ECO:0007669"/>
    <property type="project" value="TreeGrafter"/>
</dbReference>
<dbReference type="AlphaFoldDB" id="A0A2G6E1S1"/>
<evidence type="ECO:0000256" key="6">
    <source>
        <dbReference type="ARBA" id="ARBA00022833"/>
    </source>
</evidence>
<dbReference type="EMBL" id="PDPS01000039">
    <property type="protein sequence ID" value="PID56014.1"/>
    <property type="molecule type" value="Genomic_DNA"/>
</dbReference>
<reference evidence="8 9" key="1">
    <citation type="submission" date="2017-10" db="EMBL/GenBank/DDBJ databases">
        <title>Novel microbial diversity and functional potential in the marine mammal oral microbiome.</title>
        <authorList>
            <person name="Dudek N.K."/>
            <person name="Sun C.L."/>
            <person name="Burstein D."/>
            <person name="Kantor R.S."/>
            <person name="Aliaga Goltsman D.S."/>
            <person name="Bik E.M."/>
            <person name="Thomas B.C."/>
            <person name="Banfield J.F."/>
            <person name="Relman D.A."/>
        </authorList>
    </citation>
    <scope>NUCLEOTIDE SEQUENCE [LARGE SCALE GENOMIC DNA]</scope>
    <source>
        <strain evidence="8">DOLZORAL124_49_17</strain>
    </source>
</reference>
<sequence length="417" mass="48013">MAPEHPQLDALITQIPKTDLHLHLDGSVRPGTIADIGRQEGIELPSYSAEGLQELVFKDHYESLEEYLTTFGCSCAVMQKPEHLERIAYEVALDNLAEGVRYIEVRFAPQQHINQFMDMRRVLESVDAGLRRAQQEFNQRPEIIDGSEPAFYYGIIVCAMRSFNEYFSSYYKDFISMHSYSDLKNIRKMASDELVHGAVKIRDDTGLPIVGFDLAGAEKGYPPRDHWRAYQYAHENFMSKTVHAGEAYGAQSIFQAITELHADRIGHGYYLFDTEKIHDASIVDKKRYVDELSEYIARHRITIEVCLTSNMQTNPSIKRLEDHAFRYMLERELSTTFCTDNRTVSNTSVTQEILLALRHFPITPNRLKSSIVCGFKRSFFPDTYSSKRRYVRSCINYYEKLLQDVPLAALLEEQRAG</sequence>
<keyword evidence="5" id="KW-0378">Hydrolase</keyword>
<evidence type="ECO:0000313" key="9">
    <source>
        <dbReference type="Proteomes" id="UP000229740"/>
    </source>
</evidence>
<comment type="cofactor">
    <cofactor evidence="1">
        <name>Zn(2+)</name>
        <dbReference type="ChEBI" id="CHEBI:29105"/>
    </cofactor>
</comment>
<evidence type="ECO:0000256" key="1">
    <source>
        <dbReference type="ARBA" id="ARBA00001947"/>
    </source>
</evidence>
<dbReference type="InterPro" id="IPR001365">
    <property type="entry name" value="A_deaminase_dom"/>
</dbReference>
<keyword evidence="6" id="KW-0862">Zinc</keyword>
<organism evidence="8 9">
    <name type="scientific">candidate division KSB3 bacterium</name>
    <dbReference type="NCBI Taxonomy" id="2044937"/>
    <lineage>
        <taxon>Bacteria</taxon>
        <taxon>candidate division KSB3</taxon>
    </lineage>
</organism>
<dbReference type="GO" id="GO:0006154">
    <property type="term" value="P:adenosine catabolic process"/>
    <property type="evidence" value="ECO:0007669"/>
    <property type="project" value="TreeGrafter"/>
</dbReference>
<proteinExistence type="inferred from homology"/>
<dbReference type="InterPro" id="IPR032466">
    <property type="entry name" value="Metal_Hydrolase"/>
</dbReference>
<dbReference type="PANTHER" id="PTHR11409:SF43">
    <property type="entry name" value="ADENOSINE DEAMINASE"/>
    <property type="match status" value="1"/>
</dbReference>
<dbReference type="Pfam" id="PF00962">
    <property type="entry name" value="A_deaminase"/>
    <property type="match status" value="1"/>
</dbReference>
<protein>
    <recommendedName>
        <fullName evidence="3">adenosine deaminase</fullName>
        <ecNumber evidence="3">3.5.4.4</ecNumber>
    </recommendedName>
</protein>
<dbReference type="Gene3D" id="3.20.20.140">
    <property type="entry name" value="Metal-dependent hydrolases"/>
    <property type="match status" value="1"/>
</dbReference>
<dbReference type="GO" id="GO:0046872">
    <property type="term" value="F:metal ion binding"/>
    <property type="evidence" value="ECO:0007669"/>
    <property type="project" value="UniProtKB-KW"/>
</dbReference>
<dbReference type="SUPFAM" id="SSF51556">
    <property type="entry name" value="Metallo-dependent hydrolases"/>
    <property type="match status" value="1"/>
</dbReference>
<gene>
    <name evidence="8" type="ORF">CSB45_12995</name>
</gene>
<dbReference type="InterPro" id="IPR006330">
    <property type="entry name" value="Ado/ade_deaminase"/>
</dbReference>
<dbReference type="GO" id="GO:0005829">
    <property type="term" value="C:cytosol"/>
    <property type="evidence" value="ECO:0007669"/>
    <property type="project" value="TreeGrafter"/>
</dbReference>
<dbReference type="GO" id="GO:0004000">
    <property type="term" value="F:adenosine deaminase activity"/>
    <property type="evidence" value="ECO:0007669"/>
    <property type="project" value="TreeGrafter"/>
</dbReference>
<evidence type="ECO:0000259" key="7">
    <source>
        <dbReference type="Pfam" id="PF00962"/>
    </source>
</evidence>
<dbReference type="GO" id="GO:0043103">
    <property type="term" value="P:hypoxanthine salvage"/>
    <property type="evidence" value="ECO:0007669"/>
    <property type="project" value="TreeGrafter"/>
</dbReference>
<evidence type="ECO:0000256" key="2">
    <source>
        <dbReference type="ARBA" id="ARBA00006676"/>
    </source>
</evidence>
<dbReference type="GO" id="GO:0009897">
    <property type="term" value="C:external side of plasma membrane"/>
    <property type="evidence" value="ECO:0007669"/>
    <property type="project" value="TreeGrafter"/>
</dbReference>
<feature type="domain" description="Adenosine deaminase" evidence="7">
    <location>
        <begin position="16"/>
        <end position="384"/>
    </location>
</feature>
<evidence type="ECO:0000256" key="3">
    <source>
        <dbReference type="ARBA" id="ARBA00012784"/>
    </source>
</evidence>
<comment type="caution">
    <text evidence="8">The sequence shown here is derived from an EMBL/GenBank/DDBJ whole genome shotgun (WGS) entry which is preliminary data.</text>
</comment>
<keyword evidence="4" id="KW-0479">Metal-binding</keyword>
<name>A0A2G6E1S1_9BACT</name>
<evidence type="ECO:0000256" key="5">
    <source>
        <dbReference type="ARBA" id="ARBA00022801"/>
    </source>
</evidence>